<comment type="caution">
    <text evidence="3">The sequence shown here is derived from an EMBL/GenBank/DDBJ whole genome shotgun (WGS) entry which is preliminary data.</text>
</comment>
<dbReference type="PROSITE" id="PS00571">
    <property type="entry name" value="AMIDASES"/>
    <property type="match status" value="1"/>
</dbReference>
<protein>
    <submittedName>
        <fullName evidence="3">Glutamyl-tRNA amidotransferase subunit A</fullName>
    </submittedName>
</protein>
<comment type="similarity">
    <text evidence="1">Belongs to the amidase family.</text>
</comment>
<dbReference type="AlphaFoldDB" id="A0A8J2ZEM6"/>
<sequence>MPNDLTRLSAADAAAAIRARRLSPVELVEAVLAAIERSQPVLNAFVTVAADQARAAARAAEDAVARGEPLGPLHGVPFSVKDLTNTAGLRTTMGSTLFADNVPGEDAAPVARLRAAGAILIGKTTTPEFGHKPFTDSPLTGITRNPWNAAHTPGGSSGGAAAAVAAGLGPIALGTDGGGSIRIPAACCGILGLKPTLGRVPHVHAPDLFGNTSTIGPMARTVADARLMLRVIEGPDLRDPYAAALPPDAAPLGARLEGLRIGWAPRVGNRLLDAEVEALTTAAIRALEAMGAAVEPVESDLAAEEEAFLVLLQAGLAGRLASHLPAAADRLDASLRETVARGQRRSAAEILAATAHRTTLFRRVVALFEAGVDMLATPTLSAPAPPAGLDPFAPFAVGGGSGEAGRIRATWYPYTFPFNLTGHPALSVPCGRTAGGLPVGLQLVAPWHADHRLLDLAACLEAVQPWAQDWPPAAA</sequence>
<dbReference type="SUPFAM" id="SSF75304">
    <property type="entry name" value="Amidase signature (AS) enzymes"/>
    <property type="match status" value="1"/>
</dbReference>
<dbReference type="Pfam" id="PF01425">
    <property type="entry name" value="Amidase"/>
    <property type="match status" value="1"/>
</dbReference>
<evidence type="ECO:0000259" key="2">
    <source>
        <dbReference type="Pfam" id="PF01425"/>
    </source>
</evidence>
<dbReference type="InterPro" id="IPR020556">
    <property type="entry name" value="Amidase_CS"/>
</dbReference>
<evidence type="ECO:0000256" key="1">
    <source>
        <dbReference type="ARBA" id="ARBA00009199"/>
    </source>
</evidence>
<evidence type="ECO:0000313" key="3">
    <source>
        <dbReference type="EMBL" id="GGG49664.1"/>
    </source>
</evidence>
<dbReference type="PANTHER" id="PTHR11895:SF7">
    <property type="entry name" value="GLUTAMYL-TRNA(GLN) AMIDOTRANSFERASE SUBUNIT A, MITOCHONDRIAL"/>
    <property type="match status" value="1"/>
</dbReference>
<proteinExistence type="inferred from homology"/>
<dbReference type="EMBL" id="BMKS01000020">
    <property type="protein sequence ID" value="GGG49664.1"/>
    <property type="molecule type" value="Genomic_DNA"/>
</dbReference>
<dbReference type="PANTHER" id="PTHR11895">
    <property type="entry name" value="TRANSAMIDASE"/>
    <property type="match status" value="1"/>
</dbReference>
<name>A0A8J2ZEM6_9PROT</name>
<dbReference type="InterPro" id="IPR000120">
    <property type="entry name" value="Amidase"/>
</dbReference>
<dbReference type="GO" id="GO:0003824">
    <property type="term" value="F:catalytic activity"/>
    <property type="evidence" value="ECO:0007669"/>
    <property type="project" value="InterPro"/>
</dbReference>
<evidence type="ECO:0000313" key="4">
    <source>
        <dbReference type="Proteomes" id="UP000597507"/>
    </source>
</evidence>
<reference evidence="3 4" key="1">
    <citation type="journal article" date="2014" name="Int. J. Syst. Evol. Microbiol.">
        <title>Complete genome sequence of Corynebacterium casei LMG S-19264T (=DSM 44701T), isolated from a smear-ripened cheese.</title>
        <authorList>
            <consortium name="US DOE Joint Genome Institute (JGI-PGF)"/>
            <person name="Walter F."/>
            <person name="Albersmeier A."/>
            <person name="Kalinowski J."/>
            <person name="Ruckert C."/>
        </authorList>
    </citation>
    <scope>NUCLEOTIDE SEQUENCE [LARGE SCALE GENOMIC DNA]</scope>
    <source>
        <strain evidence="3 4">CGMCC 1.16330</strain>
    </source>
</reference>
<dbReference type="InterPro" id="IPR036928">
    <property type="entry name" value="AS_sf"/>
</dbReference>
<organism evidence="3 4">
    <name type="scientific">Caldovatus sediminis</name>
    <dbReference type="NCBI Taxonomy" id="2041189"/>
    <lineage>
        <taxon>Bacteria</taxon>
        <taxon>Pseudomonadati</taxon>
        <taxon>Pseudomonadota</taxon>
        <taxon>Alphaproteobacteria</taxon>
        <taxon>Acetobacterales</taxon>
        <taxon>Roseomonadaceae</taxon>
        <taxon>Caldovatus</taxon>
    </lineage>
</organism>
<feature type="domain" description="Amidase" evidence="2">
    <location>
        <begin position="26"/>
        <end position="454"/>
    </location>
</feature>
<dbReference type="Gene3D" id="3.90.1300.10">
    <property type="entry name" value="Amidase signature (AS) domain"/>
    <property type="match status" value="1"/>
</dbReference>
<dbReference type="RefSeq" id="WP_188903705.1">
    <property type="nucleotide sequence ID" value="NZ_BMKS01000020.1"/>
</dbReference>
<accession>A0A8J2ZEM6</accession>
<dbReference type="Proteomes" id="UP000597507">
    <property type="component" value="Unassembled WGS sequence"/>
</dbReference>
<dbReference type="InterPro" id="IPR023631">
    <property type="entry name" value="Amidase_dom"/>
</dbReference>
<keyword evidence="4" id="KW-1185">Reference proteome</keyword>
<gene>
    <name evidence="3" type="ORF">GCM10010964_41210</name>
</gene>